<accession>A0A397S346</accession>
<dbReference type="Proteomes" id="UP000265703">
    <property type="component" value="Unassembled WGS sequence"/>
</dbReference>
<name>A0A397S346_9GLOM</name>
<feature type="region of interest" description="Disordered" evidence="1">
    <location>
        <begin position="1"/>
        <end position="32"/>
    </location>
</feature>
<feature type="region of interest" description="Disordered" evidence="1">
    <location>
        <begin position="133"/>
        <end position="162"/>
    </location>
</feature>
<organism evidence="2 3">
    <name type="scientific">Glomus cerebriforme</name>
    <dbReference type="NCBI Taxonomy" id="658196"/>
    <lineage>
        <taxon>Eukaryota</taxon>
        <taxon>Fungi</taxon>
        <taxon>Fungi incertae sedis</taxon>
        <taxon>Mucoromycota</taxon>
        <taxon>Glomeromycotina</taxon>
        <taxon>Glomeromycetes</taxon>
        <taxon>Glomerales</taxon>
        <taxon>Glomeraceae</taxon>
        <taxon>Glomus</taxon>
    </lineage>
</organism>
<protein>
    <submittedName>
        <fullName evidence="2">Uncharacterized protein</fullName>
    </submittedName>
</protein>
<reference evidence="2 3" key="1">
    <citation type="submission" date="2018-06" db="EMBL/GenBank/DDBJ databases">
        <title>Comparative genomics reveals the genomic features of Rhizophagus irregularis, R. cerebriforme, R. diaphanum and Gigaspora rosea, and their symbiotic lifestyle signature.</title>
        <authorList>
            <person name="Morin E."/>
            <person name="San Clemente H."/>
            <person name="Chen E.C.H."/>
            <person name="De La Providencia I."/>
            <person name="Hainaut M."/>
            <person name="Kuo A."/>
            <person name="Kohler A."/>
            <person name="Murat C."/>
            <person name="Tang N."/>
            <person name="Roy S."/>
            <person name="Loubradou J."/>
            <person name="Henrissat B."/>
            <person name="Grigoriev I.V."/>
            <person name="Corradi N."/>
            <person name="Roux C."/>
            <person name="Martin F.M."/>
        </authorList>
    </citation>
    <scope>NUCLEOTIDE SEQUENCE [LARGE SCALE GENOMIC DNA]</scope>
    <source>
        <strain evidence="2 3">DAOM 227022</strain>
    </source>
</reference>
<evidence type="ECO:0000313" key="2">
    <source>
        <dbReference type="EMBL" id="RIA78785.1"/>
    </source>
</evidence>
<dbReference type="AlphaFoldDB" id="A0A397S346"/>
<evidence type="ECO:0000256" key="1">
    <source>
        <dbReference type="SAM" id="MobiDB-lite"/>
    </source>
</evidence>
<feature type="compositionally biased region" description="Polar residues" evidence="1">
    <location>
        <begin position="179"/>
        <end position="190"/>
    </location>
</feature>
<proteinExistence type="predicted"/>
<evidence type="ECO:0000313" key="3">
    <source>
        <dbReference type="Proteomes" id="UP000265703"/>
    </source>
</evidence>
<sequence length="225" mass="25854">MSQKSHNSTRQLRSHTKNTSSTNDQTTRPTTSLQIEEEIVASTYLHQTNNNTLNPNITENMDIDPLYNSEITSKNQQNHNTPFATENNQNESLPQHPKLSTNHVIGDNITTQFINNTLENLRPIEDSSLNASSHAHNTEYNNNKGKNKEIDNPSINGQGLAPITKKHDFNHITAAINTDQQQQQKMQTPNHRQEDQNSDIMDISDTRFQQKIQQRLRRYSRHSEF</sequence>
<feature type="region of interest" description="Disordered" evidence="1">
    <location>
        <begin position="179"/>
        <end position="201"/>
    </location>
</feature>
<keyword evidence="3" id="KW-1185">Reference proteome</keyword>
<dbReference type="EMBL" id="QKYT01002077">
    <property type="protein sequence ID" value="RIA78785.1"/>
    <property type="molecule type" value="Genomic_DNA"/>
</dbReference>
<feature type="compositionally biased region" description="Polar residues" evidence="1">
    <location>
        <begin position="133"/>
        <end position="144"/>
    </location>
</feature>
<feature type="region of interest" description="Disordered" evidence="1">
    <location>
        <begin position="73"/>
        <end position="99"/>
    </location>
</feature>
<comment type="caution">
    <text evidence="2">The sequence shown here is derived from an EMBL/GenBank/DDBJ whole genome shotgun (WGS) entry which is preliminary data.</text>
</comment>
<gene>
    <name evidence="2" type="ORF">C1645_842335</name>
</gene>